<evidence type="ECO:0000256" key="1">
    <source>
        <dbReference type="ARBA" id="ARBA00004141"/>
    </source>
</evidence>
<feature type="region of interest" description="Disordered" evidence="5">
    <location>
        <begin position="178"/>
        <end position="210"/>
    </location>
</feature>
<keyword evidence="8" id="KW-1185">Reference proteome</keyword>
<evidence type="ECO:0000256" key="2">
    <source>
        <dbReference type="ARBA" id="ARBA00022692"/>
    </source>
</evidence>
<dbReference type="Proteomes" id="UP001266305">
    <property type="component" value="Unassembled WGS sequence"/>
</dbReference>
<dbReference type="EMBL" id="JASSZA010000014">
    <property type="protein sequence ID" value="KAK2093489.1"/>
    <property type="molecule type" value="Genomic_DNA"/>
</dbReference>
<dbReference type="InterPro" id="IPR029020">
    <property type="entry name" value="Ammonium/urea_transptr"/>
</dbReference>
<gene>
    <name evidence="7" type="ORF">P7K49_027227</name>
</gene>
<feature type="region of interest" description="Disordered" evidence="5">
    <location>
        <begin position="16"/>
        <end position="112"/>
    </location>
</feature>
<evidence type="ECO:0000256" key="5">
    <source>
        <dbReference type="SAM" id="MobiDB-lite"/>
    </source>
</evidence>
<evidence type="ECO:0000256" key="4">
    <source>
        <dbReference type="ARBA" id="ARBA00023136"/>
    </source>
</evidence>
<protein>
    <submittedName>
        <fullName evidence="7">Uncharacterized protein</fullName>
    </submittedName>
</protein>
<evidence type="ECO:0000313" key="8">
    <source>
        <dbReference type="Proteomes" id="UP001266305"/>
    </source>
</evidence>
<feature type="compositionally biased region" description="Basic and acidic residues" evidence="5">
    <location>
        <begin position="17"/>
        <end position="28"/>
    </location>
</feature>
<comment type="caution">
    <text evidence="7">The sequence shown here is derived from an EMBL/GenBank/DDBJ whole genome shotgun (WGS) entry which is preliminary data.</text>
</comment>
<keyword evidence="3 6" id="KW-1133">Transmembrane helix</keyword>
<keyword evidence="2 6" id="KW-0812">Transmembrane</keyword>
<name>A0ABQ9U9M4_SAGOE</name>
<sequence length="219" mass="24096">MLMQMMKMVMMMLSSTKGERPQGERDTQKLGLPDPPSPLPYRHPILQLSPRLTRVSSGTPGSGSPPSHLPAPPPSGECAGGSRIRSSAPHAAAPPPAPVSKAPPGTECPPSPASLSMAWNTNLRWRLPLTFLLLQGSMVVLFGVFLRYDFQADAHWWTGREHRNLSYQENEFYYGYPSKSRGQQAPEASPRRSPPAAGPRALRPLQDRRGNKLLFSVKH</sequence>
<feature type="compositionally biased region" description="Low complexity" evidence="5">
    <location>
        <begin position="56"/>
        <end position="66"/>
    </location>
</feature>
<keyword evidence="4 6" id="KW-0472">Membrane</keyword>
<comment type="subcellular location">
    <subcellularLocation>
        <location evidence="1">Membrane</location>
        <topology evidence="1">Multi-pass membrane protein</topology>
    </subcellularLocation>
</comment>
<evidence type="ECO:0000256" key="3">
    <source>
        <dbReference type="ARBA" id="ARBA00022989"/>
    </source>
</evidence>
<evidence type="ECO:0000256" key="6">
    <source>
        <dbReference type="SAM" id="Phobius"/>
    </source>
</evidence>
<feature type="transmembrane region" description="Helical" evidence="6">
    <location>
        <begin position="127"/>
        <end position="148"/>
    </location>
</feature>
<proteinExistence type="predicted"/>
<organism evidence="7 8">
    <name type="scientific">Saguinus oedipus</name>
    <name type="common">Cotton-top tamarin</name>
    <name type="synonym">Oedipomidas oedipus</name>
    <dbReference type="NCBI Taxonomy" id="9490"/>
    <lineage>
        <taxon>Eukaryota</taxon>
        <taxon>Metazoa</taxon>
        <taxon>Chordata</taxon>
        <taxon>Craniata</taxon>
        <taxon>Vertebrata</taxon>
        <taxon>Euteleostomi</taxon>
        <taxon>Mammalia</taxon>
        <taxon>Eutheria</taxon>
        <taxon>Euarchontoglires</taxon>
        <taxon>Primates</taxon>
        <taxon>Haplorrhini</taxon>
        <taxon>Platyrrhini</taxon>
        <taxon>Cebidae</taxon>
        <taxon>Callitrichinae</taxon>
        <taxon>Saguinus</taxon>
    </lineage>
</organism>
<accession>A0ABQ9U9M4</accession>
<evidence type="ECO:0000313" key="7">
    <source>
        <dbReference type="EMBL" id="KAK2093489.1"/>
    </source>
</evidence>
<reference evidence="7 8" key="1">
    <citation type="submission" date="2023-05" db="EMBL/GenBank/DDBJ databases">
        <title>B98-5 Cell Line De Novo Hybrid Assembly: An Optical Mapping Approach.</title>
        <authorList>
            <person name="Kananen K."/>
            <person name="Auerbach J.A."/>
            <person name="Kautto E."/>
            <person name="Blachly J.S."/>
        </authorList>
    </citation>
    <scope>NUCLEOTIDE SEQUENCE [LARGE SCALE GENOMIC DNA]</scope>
    <source>
        <strain evidence="7">B95-8</strain>
        <tissue evidence="7">Cell line</tissue>
    </source>
</reference>
<dbReference type="Gene3D" id="1.10.3430.10">
    <property type="entry name" value="Ammonium transporter AmtB like domains"/>
    <property type="match status" value="1"/>
</dbReference>